<evidence type="ECO:0000256" key="5">
    <source>
        <dbReference type="ARBA" id="ARBA00022692"/>
    </source>
</evidence>
<feature type="transmembrane region" description="Helical" evidence="8">
    <location>
        <begin position="12"/>
        <end position="30"/>
    </location>
</feature>
<comment type="subcellular location">
    <subcellularLocation>
        <location evidence="1">Cell membrane</location>
        <topology evidence="1">Multi-pass membrane protein</topology>
    </subcellularLocation>
</comment>
<accession>A0A383TXC2</accession>
<feature type="transmembrane region" description="Helical" evidence="8">
    <location>
        <begin position="206"/>
        <end position="228"/>
    </location>
</feature>
<dbReference type="InterPro" id="IPR002549">
    <property type="entry name" value="AI-2E-like"/>
</dbReference>
<feature type="transmembrane region" description="Helical" evidence="8">
    <location>
        <begin position="260"/>
        <end position="283"/>
    </location>
</feature>
<dbReference type="OrthoDB" id="9793390at2"/>
<feature type="transmembrane region" description="Helical" evidence="8">
    <location>
        <begin position="234"/>
        <end position="253"/>
    </location>
</feature>
<sequence length="406" mass="45646">MKSPHQHLVFSAQKYVFVILAIGLTVASLYLGRSFFVPFAFSLLFAFILLPLVWRFERWGIHTVVAIIFTFLIVIAIFFGIVFFFGSQITYLISDFQEFSKRFETLLQIGIDKFNATFYFLPPIDEQKIQMKLTELAQTKGGGFLGTTFIQTSSFLATAFLVPVYVFLLLLYRKGIKMGILLLFNKSRRQQVNHILTEVQTVGKDYLVGIFILMIILAILNSISLLIIGVDYAIMFGCLAAILVVIPYIGTYLGAILPILYALITMDAQSAFFVLIAFVLIEALESNLLTPKIVGSNTSVNPLAAFVALIIGGLIWGIAGMILSIPFIAMLKKVFSHVVGLQPLAALLGEDIYEEDVISLEQIEREFYEASKKEENKKPSLAWRLLKIWFSKSKEEIPDKEEANLN</sequence>
<proteinExistence type="inferred from homology"/>
<feature type="transmembrane region" description="Helical" evidence="8">
    <location>
        <begin position="303"/>
        <end position="328"/>
    </location>
</feature>
<dbReference type="RefSeq" id="WP_119059098.1">
    <property type="nucleotide sequence ID" value="NZ_UNSC01000002.1"/>
</dbReference>
<keyword evidence="5 8" id="KW-0812">Transmembrane</keyword>
<keyword evidence="10" id="KW-1185">Reference proteome</keyword>
<evidence type="ECO:0000256" key="3">
    <source>
        <dbReference type="ARBA" id="ARBA00022448"/>
    </source>
</evidence>
<organism evidence="9 10">
    <name type="scientific">Candidatus Ornithobacterium hominis</name>
    <dbReference type="NCBI Taxonomy" id="2497989"/>
    <lineage>
        <taxon>Bacteria</taxon>
        <taxon>Pseudomonadati</taxon>
        <taxon>Bacteroidota</taxon>
        <taxon>Flavobacteriia</taxon>
        <taxon>Flavobacteriales</taxon>
        <taxon>Weeksellaceae</taxon>
        <taxon>Ornithobacterium</taxon>
    </lineage>
</organism>
<dbReference type="EMBL" id="UNSC01000002">
    <property type="protein sequence ID" value="SZD71626.1"/>
    <property type="molecule type" value="Genomic_DNA"/>
</dbReference>
<dbReference type="AlphaFoldDB" id="A0A383TXC2"/>
<dbReference type="GO" id="GO:0055085">
    <property type="term" value="P:transmembrane transport"/>
    <property type="evidence" value="ECO:0007669"/>
    <property type="project" value="TreeGrafter"/>
</dbReference>
<keyword evidence="6 8" id="KW-1133">Transmembrane helix</keyword>
<evidence type="ECO:0000256" key="1">
    <source>
        <dbReference type="ARBA" id="ARBA00004651"/>
    </source>
</evidence>
<evidence type="ECO:0000256" key="4">
    <source>
        <dbReference type="ARBA" id="ARBA00022475"/>
    </source>
</evidence>
<dbReference type="GO" id="GO:0005886">
    <property type="term" value="C:plasma membrane"/>
    <property type="evidence" value="ECO:0007669"/>
    <property type="project" value="UniProtKB-SubCell"/>
</dbReference>
<evidence type="ECO:0000313" key="9">
    <source>
        <dbReference type="EMBL" id="SZD71626.1"/>
    </source>
</evidence>
<name>A0A383TXC2_9FLAO</name>
<gene>
    <name evidence="9" type="primary">tqsA</name>
    <name evidence="9" type="ORF">SAMEA104719789_00673</name>
</gene>
<dbReference type="PANTHER" id="PTHR21716">
    <property type="entry name" value="TRANSMEMBRANE PROTEIN"/>
    <property type="match status" value="1"/>
</dbReference>
<evidence type="ECO:0000313" key="10">
    <source>
        <dbReference type="Proteomes" id="UP000262142"/>
    </source>
</evidence>
<evidence type="ECO:0000256" key="8">
    <source>
        <dbReference type="SAM" id="Phobius"/>
    </source>
</evidence>
<keyword evidence="7 8" id="KW-0472">Membrane</keyword>
<protein>
    <submittedName>
        <fullName evidence="9">Transport of quorum-sensing signal protein</fullName>
    </submittedName>
</protein>
<keyword evidence="3" id="KW-0813">Transport</keyword>
<feature type="transmembrane region" description="Helical" evidence="8">
    <location>
        <begin position="149"/>
        <end position="172"/>
    </location>
</feature>
<dbReference type="PANTHER" id="PTHR21716:SF53">
    <property type="entry name" value="PERMEASE PERM-RELATED"/>
    <property type="match status" value="1"/>
</dbReference>
<feature type="transmembrane region" description="Helical" evidence="8">
    <location>
        <begin position="61"/>
        <end position="85"/>
    </location>
</feature>
<evidence type="ECO:0000256" key="6">
    <source>
        <dbReference type="ARBA" id="ARBA00022989"/>
    </source>
</evidence>
<dbReference type="Pfam" id="PF01594">
    <property type="entry name" value="AI-2E_transport"/>
    <property type="match status" value="1"/>
</dbReference>
<comment type="similarity">
    <text evidence="2">Belongs to the autoinducer-2 exporter (AI-2E) (TC 2.A.86) family.</text>
</comment>
<keyword evidence="4" id="KW-1003">Cell membrane</keyword>
<feature type="transmembrane region" description="Helical" evidence="8">
    <location>
        <begin position="36"/>
        <end position="54"/>
    </location>
</feature>
<evidence type="ECO:0000256" key="2">
    <source>
        <dbReference type="ARBA" id="ARBA00009773"/>
    </source>
</evidence>
<dbReference type="Proteomes" id="UP000262142">
    <property type="component" value="Unassembled WGS sequence"/>
</dbReference>
<reference evidence="9 10" key="1">
    <citation type="submission" date="2018-09" db="EMBL/GenBank/DDBJ databases">
        <authorList>
            <consortium name="Pathogen Informatics"/>
        </authorList>
    </citation>
    <scope>NUCLEOTIDE SEQUENCE [LARGE SCALE GENOMIC DNA]</scope>
    <source>
        <strain evidence="9 10">OH-22767</strain>
    </source>
</reference>
<evidence type="ECO:0000256" key="7">
    <source>
        <dbReference type="ARBA" id="ARBA00023136"/>
    </source>
</evidence>